<dbReference type="SUPFAM" id="SSF52540">
    <property type="entry name" value="P-loop containing nucleoside triphosphate hydrolases"/>
    <property type="match status" value="1"/>
</dbReference>
<comment type="similarity">
    <text evidence="2">Belongs to the AAA ATPase family. BCS1 subfamily.</text>
</comment>
<evidence type="ECO:0000256" key="3">
    <source>
        <dbReference type="ARBA" id="ARBA00022801"/>
    </source>
</evidence>
<evidence type="ECO:0000256" key="5">
    <source>
        <dbReference type="ARBA" id="ARBA00022842"/>
    </source>
</evidence>
<evidence type="ECO:0000313" key="10">
    <source>
        <dbReference type="EMBL" id="KCW53074.1"/>
    </source>
</evidence>
<accession>A0A059AH52</accession>
<feature type="compositionally biased region" description="Acidic residues" evidence="8">
    <location>
        <begin position="484"/>
        <end position="493"/>
    </location>
</feature>
<organism evidence="10">
    <name type="scientific">Eucalyptus grandis</name>
    <name type="common">Flooded gum</name>
    <dbReference type="NCBI Taxonomy" id="71139"/>
    <lineage>
        <taxon>Eukaryota</taxon>
        <taxon>Viridiplantae</taxon>
        <taxon>Streptophyta</taxon>
        <taxon>Embryophyta</taxon>
        <taxon>Tracheophyta</taxon>
        <taxon>Spermatophyta</taxon>
        <taxon>Magnoliopsida</taxon>
        <taxon>eudicotyledons</taxon>
        <taxon>Gunneridae</taxon>
        <taxon>Pentapetalae</taxon>
        <taxon>rosids</taxon>
        <taxon>malvids</taxon>
        <taxon>Myrtales</taxon>
        <taxon>Myrtaceae</taxon>
        <taxon>Myrtoideae</taxon>
        <taxon>Eucalypteae</taxon>
        <taxon>Eucalyptus</taxon>
    </lineage>
</organism>
<dbReference type="Pfam" id="PF25568">
    <property type="entry name" value="AAA_lid_At3g28540"/>
    <property type="match status" value="1"/>
</dbReference>
<dbReference type="Pfam" id="PF00004">
    <property type="entry name" value="AAA"/>
    <property type="match status" value="1"/>
</dbReference>
<evidence type="ECO:0000256" key="7">
    <source>
        <dbReference type="RuleBase" id="RU003651"/>
    </source>
</evidence>
<name>A0A059AH52_EUCGR</name>
<evidence type="ECO:0000256" key="8">
    <source>
        <dbReference type="SAM" id="MobiDB-lite"/>
    </source>
</evidence>
<evidence type="ECO:0000256" key="2">
    <source>
        <dbReference type="ARBA" id="ARBA00007448"/>
    </source>
</evidence>
<dbReference type="InterPro" id="IPR050747">
    <property type="entry name" value="Mitochondrial_chaperone_BCS1"/>
</dbReference>
<dbReference type="Gene3D" id="6.10.280.40">
    <property type="match status" value="1"/>
</dbReference>
<dbReference type="GO" id="GO:0016887">
    <property type="term" value="F:ATP hydrolysis activity"/>
    <property type="evidence" value="ECO:0007669"/>
    <property type="project" value="InterPro"/>
</dbReference>
<dbReference type="InterPro" id="IPR003959">
    <property type="entry name" value="ATPase_AAA_core"/>
</dbReference>
<dbReference type="eggNOG" id="KOG0743">
    <property type="taxonomic scope" value="Eukaryota"/>
</dbReference>
<keyword evidence="5" id="KW-0460">Magnesium</keyword>
<dbReference type="Gramene" id="KCW53074">
    <property type="protein sequence ID" value="KCW53074"/>
    <property type="gene ID" value="EUGRSUZ_J02373"/>
</dbReference>
<dbReference type="EMBL" id="KK198762">
    <property type="protein sequence ID" value="KCW53074.1"/>
    <property type="molecule type" value="Genomic_DNA"/>
</dbReference>
<dbReference type="InterPro" id="IPR003960">
    <property type="entry name" value="ATPase_AAA_CS"/>
</dbReference>
<feature type="region of interest" description="Disordered" evidence="8">
    <location>
        <begin position="474"/>
        <end position="493"/>
    </location>
</feature>
<gene>
    <name evidence="10" type="ORF">EUGRSUZ_J02373</name>
</gene>
<dbReference type="KEGG" id="egr:104422720"/>
<sequence>MVTPPLNDSKNPIAVAEAALSAATSVMVVQSVVRTFMPPEFQGFLFSGIRGFLSRFRSEMTMVIEQYDGYAQNELFRAAQVFLAAKQSPSMTRMRVTKSPKENHFNLAMDRNQKLEDTFHGVKLKWVFVSRQVDSGNRVHQGRNSTAKHEEQYFELTFDKKHREIVVKSYLPFLIDEAKSIKQGKKTLKLYTPGSNGPYPSASGAWSPVNLDHPATFQTLAMDLELKKKIMDDLDRFVRRREYYRRVGKAWKRGYLLYGPPGTGKSSLVAAMANYLNFDIYDLELSGLLSNADLRRLLVETKNQSILVVEDIDCTIQLQDRKSETQAANMNLMLMGYKRQYQVTLSGFLNFIDGLWSSCSDERIIVFTTNHIEKLDPALLRPGRMDLHIPMSYCTPCGFRLLASNYLGIDHHELFGQIESAITTARVTPAEVAEQLMKCDEPEVALGDMVSFLINHKRKENEEVIEERVGRSQLVEENGRREEESSECEILEE</sequence>
<dbReference type="PROSITE" id="PS00674">
    <property type="entry name" value="AAA"/>
    <property type="match status" value="1"/>
</dbReference>
<dbReference type="Pfam" id="PF14363">
    <property type="entry name" value="AAA_assoc"/>
    <property type="match status" value="1"/>
</dbReference>
<evidence type="ECO:0000256" key="1">
    <source>
        <dbReference type="ARBA" id="ARBA00001946"/>
    </source>
</evidence>
<dbReference type="InterPro" id="IPR003593">
    <property type="entry name" value="AAA+_ATPase"/>
</dbReference>
<dbReference type="SMART" id="SM00382">
    <property type="entry name" value="AAA"/>
    <property type="match status" value="1"/>
</dbReference>
<dbReference type="InterPro" id="IPR027417">
    <property type="entry name" value="P-loop_NTPase"/>
</dbReference>
<comment type="catalytic activity">
    <reaction evidence="6">
        <text>ATP + H2O = ADP + phosphate + H(+)</text>
        <dbReference type="Rhea" id="RHEA:13065"/>
        <dbReference type="ChEBI" id="CHEBI:15377"/>
        <dbReference type="ChEBI" id="CHEBI:15378"/>
        <dbReference type="ChEBI" id="CHEBI:30616"/>
        <dbReference type="ChEBI" id="CHEBI:43474"/>
        <dbReference type="ChEBI" id="CHEBI:456216"/>
    </reaction>
</comment>
<dbReference type="InterPro" id="IPR025753">
    <property type="entry name" value="AAA_N_dom"/>
</dbReference>
<dbReference type="OrthoDB" id="10251412at2759"/>
<dbReference type="InParanoid" id="A0A059AH52"/>
<dbReference type="AlphaFoldDB" id="A0A059AH52"/>
<comment type="cofactor">
    <cofactor evidence="1">
        <name>Mg(2+)</name>
        <dbReference type="ChEBI" id="CHEBI:18420"/>
    </cofactor>
</comment>
<keyword evidence="7" id="KW-0547">Nucleotide-binding</keyword>
<feature type="domain" description="AAA+ ATPase" evidence="9">
    <location>
        <begin position="251"/>
        <end position="395"/>
    </location>
</feature>
<protein>
    <recommendedName>
        <fullName evidence="9">AAA+ ATPase domain-containing protein</fullName>
    </recommendedName>
</protein>
<dbReference type="PANTHER" id="PTHR23070">
    <property type="entry name" value="BCS1 AAA-TYPE ATPASE"/>
    <property type="match status" value="1"/>
</dbReference>
<dbReference type="InterPro" id="IPR058017">
    <property type="entry name" value="At3g28540-like_C"/>
</dbReference>
<evidence type="ECO:0000256" key="6">
    <source>
        <dbReference type="ARBA" id="ARBA00049360"/>
    </source>
</evidence>
<dbReference type="GO" id="GO:0006950">
    <property type="term" value="P:response to stress"/>
    <property type="evidence" value="ECO:0007669"/>
    <property type="project" value="UniProtKB-ARBA"/>
</dbReference>
<evidence type="ECO:0000259" key="9">
    <source>
        <dbReference type="SMART" id="SM00382"/>
    </source>
</evidence>
<evidence type="ECO:0000256" key="4">
    <source>
        <dbReference type="ARBA" id="ARBA00022840"/>
    </source>
</evidence>
<keyword evidence="4 7" id="KW-0067">ATP-binding</keyword>
<dbReference type="GO" id="GO:0005524">
    <property type="term" value="F:ATP binding"/>
    <property type="evidence" value="ECO:0007669"/>
    <property type="project" value="UniProtKB-KW"/>
</dbReference>
<keyword evidence="3" id="KW-0378">Hydrolase</keyword>
<proteinExistence type="inferred from homology"/>
<reference evidence="10" key="1">
    <citation type="submission" date="2013-07" db="EMBL/GenBank/DDBJ databases">
        <title>The genome of Eucalyptus grandis.</title>
        <authorList>
            <person name="Schmutz J."/>
            <person name="Hayes R."/>
            <person name="Myburg A."/>
            <person name="Tuskan G."/>
            <person name="Grattapaglia D."/>
            <person name="Rokhsar D.S."/>
        </authorList>
    </citation>
    <scope>NUCLEOTIDE SEQUENCE</scope>
    <source>
        <tissue evidence="10">Leaf extractions</tissue>
    </source>
</reference>
<dbReference type="Gene3D" id="3.40.50.300">
    <property type="entry name" value="P-loop containing nucleotide triphosphate hydrolases"/>
    <property type="match status" value="1"/>
</dbReference>
<dbReference type="STRING" id="71139.A0A059AH52"/>